<dbReference type="AlphaFoldDB" id="A0AAV6SD56"/>
<comment type="caution">
    <text evidence="7">The sequence shown here is derived from an EMBL/GenBank/DDBJ whole genome shotgun (WGS) entry which is preliminary data.</text>
</comment>
<dbReference type="PROSITE" id="PS50002">
    <property type="entry name" value="SH3"/>
    <property type="match status" value="1"/>
</dbReference>
<feature type="region of interest" description="Disordered" evidence="5">
    <location>
        <begin position="143"/>
        <end position="241"/>
    </location>
</feature>
<name>A0AAV6SD56_SOLSE</name>
<dbReference type="Proteomes" id="UP000693946">
    <property type="component" value="Linkage Group LG14"/>
</dbReference>
<dbReference type="PANTHER" id="PTHR16830">
    <property type="entry name" value="SH2 CONTAINING ADAPTOR PRAM-1 RELATED"/>
    <property type="match status" value="1"/>
</dbReference>
<dbReference type="EMBL" id="JAGKHQ010000006">
    <property type="protein sequence ID" value="KAG7515059.1"/>
    <property type="molecule type" value="Genomic_DNA"/>
</dbReference>
<dbReference type="GO" id="GO:0007229">
    <property type="term" value="P:integrin-mediated signaling pathway"/>
    <property type="evidence" value="ECO:0007669"/>
    <property type="project" value="InterPro"/>
</dbReference>
<dbReference type="GO" id="GO:0005886">
    <property type="term" value="C:plasma membrane"/>
    <property type="evidence" value="ECO:0007669"/>
    <property type="project" value="InterPro"/>
</dbReference>
<feature type="domain" description="SH3" evidence="6">
    <location>
        <begin position="338"/>
        <end position="400"/>
    </location>
</feature>
<proteinExistence type="predicted"/>
<evidence type="ECO:0000256" key="5">
    <source>
        <dbReference type="SAM" id="MobiDB-lite"/>
    </source>
</evidence>
<dbReference type="Pfam" id="PF14603">
    <property type="entry name" value="hSH3"/>
    <property type="match status" value="2"/>
</dbReference>
<evidence type="ECO:0000256" key="1">
    <source>
        <dbReference type="ARBA" id="ARBA00022443"/>
    </source>
</evidence>
<feature type="region of interest" description="Disordered" evidence="5">
    <location>
        <begin position="1"/>
        <end position="94"/>
    </location>
</feature>
<dbReference type="InterPro" id="IPR001452">
    <property type="entry name" value="SH3_domain"/>
</dbReference>
<feature type="compositionally biased region" description="Low complexity" evidence="5">
    <location>
        <begin position="17"/>
        <end position="33"/>
    </location>
</feature>
<dbReference type="FunFam" id="2.30.30.40:FF:000307">
    <property type="entry name" value="Predicted protein"/>
    <property type="match status" value="1"/>
</dbReference>
<feature type="compositionally biased region" description="Polar residues" evidence="5">
    <location>
        <begin position="230"/>
        <end position="239"/>
    </location>
</feature>
<accession>A0AAV6SD56</accession>
<dbReference type="GO" id="GO:0072659">
    <property type="term" value="P:protein localization to plasma membrane"/>
    <property type="evidence" value="ECO:0007669"/>
    <property type="project" value="TreeGrafter"/>
</dbReference>
<evidence type="ECO:0000259" key="6">
    <source>
        <dbReference type="PROSITE" id="PS50002"/>
    </source>
</evidence>
<feature type="compositionally biased region" description="Pro residues" evidence="5">
    <location>
        <begin position="84"/>
        <end position="94"/>
    </location>
</feature>
<dbReference type="InterPro" id="IPR043443">
    <property type="entry name" value="FYB1/2-like"/>
</dbReference>
<protein>
    <submittedName>
        <fullName evidence="7">FYN-binding 1-like</fullName>
    </submittedName>
</protein>
<feature type="coiled-coil region" evidence="4">
    <location>
        <begin position="284"/>
        <end position="328"/>
    </location>
</feature>
<evidence type="ECO:0000256" key="2">
    <source>
        <dbReference type="ARBA" id="ARBA00022553"/>
    </source>
</evidence>
<dbReference type="PANTHER" id="PTHR16830:SF19">
    <property type="entry name" value="FYN-BINDING PROTEIN-LIKE-RELATED"/>
    <property type="match status" value="1"/>
</dbReference>
<keyword evidence="1 3" id="KW-0728">SH3 domain</keyword>
<organism evidence="7 8">
    <name type="scientific">Solea senegalensis</name>
    <name type="common">Senegalese sole</name>
    <dbReference type="NCBI Taxonomy" id="28829"/>
    <lineage>
        <taxon>Eukaryota</taxon>
        <taxon>Metazoa</taxon>
        <taxon>Chordata</taxon>
        <taxon>Craniata</taxon>
        <taxon>Vertebrata</taxon>
        <taxon>Euteleostomi</taxon>
        <taxon>Actinopterygii</taxon>
        <taxon>Neopterygii</taxon>
        <taxon>Teleostei</taxon>
        <taxon>Neoteleostei</taxon>
        <taxon>Acanthomorphata</taxon>
        <taxon>Carangaria</taxon>
        <taxon>Pleuronectiformes</taxon>
        <taxon>Pleuronectoidei</taxon>
        <taxon>Soleidae</taxon>
        <taxon>Solea</taxon>
    </lineage>
</organism>
<keyword evidence="2" id="KW-0597">Phosphoprotein</keyword>
<keyword evidence="8" id="KW-1185">Reference proteome</keyword>
<reference evidence="7 8" key="1">
    <citation type="journal article" date="2021" name="Sci. Rep.">
        <title>Chromosome anchoring in Senegalese sole (Solea senegalensis) reveals sex-associated markers and genome rearrangements in flatfish.</title>
        <authorList>
            <person name="Guerrero-Cozar I."/>
            <person name="Gomez-Garrido J."/>
            <person name="Berbel C."/>
            <person name="Martinez-Blanch J.F."/>
            <person name="Alioto T."/>
            <person name="Claros M.G."/>
            <person name="Gagnaire P.A."/>
            <person name="Manchado M."/>
        </authorList>
    </citation>
    <scope>NUCLEOTIDE SEQUENCE [LARGE SCALE GENOMIC DNA]</scope>
    <source>
        <strain evidence="7">Sse05_10M</strain>
    </source>
</reference>
<evidence type="ECO:0000256" key="4">
    <source>
        <dbReference type="SAM" id="Coils"/>
    </source>
</evidence>
<sequence length="568" mass="63857">MEESIDVKALRARFNNKASASDTSSSRDSSSPKSPRPGFGKAIIPVTESDMAHHRLSPSFPPPLTGPGLSRFPKAEPLASSIPSRPPFFPQPPPISGVRASVQLTDSNKVKQTGEMLQNMVLRNQRPSGTKLAQIPAQTPALTPALTPLPRQRQHRQRSTGEVTPLRRPLPPEVRMPLKPKRPPNVNLEPFRRINRGPALPSLRKVDNSPSSSGRKMSLPTVVSPPILPQRSNKPSQLPRQVASVDIADNQETYDDIGSFERNESCSDNDSQCVNEDDDVYQFIDEDQVEVNQVNVNVEKMNKKELIKHHEQNKKEKLEQQKKEKLLKKNFLLQGDIEVLHTAKVRHDWQGGGKLDLSVRQGESVDIIRVKNNPGGKWLARSLHGDYGYISNTCVDIDYEEVKRKLLQSKKIDTSPLPPPPPDPPQMFNMDSDYRDSMIQEDDDYDDVQIVEDFPPPPPNISIDAKMEKELRKKFKYEGPFKVLHTMMVDPNSIIKKLGSKDLLVSPGEVLDIIQFSNSKKALCCNRFGKYGYVARSLLLPMEGDIYDDVDYPSDVYDNDSPHTDFSN</sequence>
<evidence type="ECO:0000256" key="3">
    <source>
        <dbReference type="PROSITE-ProRule" id="PRU00192"/>
    </source>
</evidence>
<evidence type="ECO:0000313" key="8">
    <source>
        <dbReference type="Proteomes" id="UP000693946"/>
    </source>
</evidence>
<dbReference type="GO" id="GO:0050852">
    <property type="term" value="P:T cell receptor signaling pathway"/>
    <property type="evidence" value="ECO:0007669"/>
    <property type="project" value="TreeGrafter"/>
</dbReference>
<dbReference type="InterPro" id="IPR029294">
    <property type="entry name" value="hSH3"/>
</dbReference>
<gene>
    <name evidence="7" type="ORF">JOB18_049186</name>
</gene>
<evidence type="ECO:0000313" key="7">
    <source>
        <dbReference type="EMBL" id="KAG7515059.1"/>
    </source>
</evidence>
<keyword evidence="4" id="KW-0175">Coiled coil</keyword>